<feature type="transmembrane region" description="Helical" evidence="10">
    <location>
        <begin position="629"/>
        <end position="647"/>
    </location>
</feature>
<evidence type="ECO:0000256" key="7">
    <source>
        <dbReference type="ARBA" id="ARBA00023004"/>
    </source>
</evidence>
<evidence type="ECO:0000256" key="5">
    <source>
        <dbReference type="ARBA" id="ARBA00022723"/>
    </source>
</evidence>
<name>A0ABT0A0I7_9GAMM</name>
<evidence type="ECO:0000256" key="1">
    <source>
        <dbReference type="ARBA" id="ARBA00004141"/>
    </source>
</evidence>
<gene>
    <name evidence="13" type="ORF">MQC88_00665</name>
</gene>
<feature type="signal peptide" evidence="11">
    <location>
        <begin position="1"/>
        <end position="21"/>
    </location>
</feature>
<evidence type="ECO:0000259" key="12">
    <source>
        <dbReference type="PROSITE" id="PS51007"/>
    </source>
</evidence>
<comment type="subcellular location">
    <subcellularLocation>
        <location evidence="1">Membrane</location>
        <topology evidence="1">Multi-pass membrane protein</topology>
    </subcellularLocation>
</comment>
<dbReference type="PANTHER" id="PTHR31632">
    <property type="entry name" value="IRON TRANSPORTER FTH1"/>
    <property type="match status" value="1"/>
</dbReference>
<evidence type="ECO:0000256" key="9">
    <source>
        <dbReference type="PROSITE-ProRule" id="PRU00433"/>
    </source>
</evidence>
<feature type="transmembrane region" description="Helical" evidence="10">
    <location>
        <begin position="546"/>
        <end position="566"/>
    </location>
</feature>
<comment type="similarity">
    <text evidence="2">Belongs to the oxidase-dependent Fe transporter (OFeT) (TC 9.A.10.1) family.</text>
</comment>
<keyword evidence="4 10" id="KW-0812">Transmembrane</keyword>
<keyword evidence="3 9" id="KW-0349">Heme</keyword>
<keyword evidence="11" id="KW-0732">Signal</keyword>
<evidence type="ECO:0000256" key="10">
    <source>
        <dbReference type="SAM" id="Phobius"/>
    </source>
</evidence>
<dbReference type="Pfam" id="PF03239">
    <property type="entry name" value="FTR1"/>
    <property type="match status" value="1"/>
</dbReference>
<proteinExistence type="inferred from homology"/>
<feature type="transmembrane region" description="Helical" evidence="10">
    <location>
        <begin position="578"/>
        <end position="599"/>
    </location>
</feature>
<accession>A0ABT0A0I7</accession>
<feature type="transmembrane region" description="Helical" evidence="10">
    <location>
        <begin position="436"/>
        <end position="459"/>
    </location>
</feature>
<dbReference type="InterPro" id="IPR009056">
    <property type="entry name" value="Cyt_c-like_dom"/>
</dbReference>
<feature type="domain" description="Cytochrome c" evidence="12">
    <location>
        <begin position="130"/>
        <end position="274"/>
    </location>
</feature>
<keyword evidence="6 10" id="KW-1133">Transmembrane helix</keyword>
<keyword evidence="8 10" id="KW-0472">Membrane</keyword>
<keyword evidence="5 9" id="KW-0479">Metal-binding</keyword>
<protein>
    <submittedName>
        <fullName evidence="13">Cytochrome c/FTR1 family iron permease</fullName>
    </submittedName>
</protein>
<dbReference type="Gene3D" id="1.10.760.10">
    <property type="entry name" value="Cytochrome c-like domain"/>
    <property type="match status" value="1"/>
</dbReference>
<dbReference type="Pfam" id="PF13442">
    <property type="entry name" value="Cytochrome_CBB3"/>
    <property type="match status" value="1"/>
</dbReference>
<dbReference type="SUPFAM" id="SSF46626">
    <property type="entry name" value="Cytochrome c"/>
    <property type="match status" value="1"/>
</dbReference>
<keyword evidence="14" id="KW-1185">Reference proteome</keyword>
<feature type="transmembrane region" description="Helical" evidence="10">
    <location>
        <begin position="398"/>
        <end position="424"/>
    </location>
</feature>
<feature type="transmembrane region" description="Helical" evidence="10">
    <location>
        <begin position="509"/>
        <end position="526"/>
    </location>
</feature>
<evidence type="ECO:0000256" key="8">
    <source>
        <dbReference type="ARBA" id="ARBA00023136"/>
    </source>
</evidence>
<evidence type="ECO:0000256" key="2">
    <source>
        <dbReference type="ARBA" id="ARBA00008333"/>
    </source>
</evidence>
<feature type="transmembrane region" description="Helical" evidence="10">
    <location>
        <begin position="471"/>
        <end position="488"/>
    </location>
</feature>
<dbReference type="PROSITE" id="PS51007">
    <property type="entry name" value="CYTC"/>
    <property type="match status" value="1"/>
</dbReference>
<evidence type="ECO:0000313" key="14">
    <source>
        <dbReference type="Proteomes" id="UP001165423"/>
    </source>
</evidence>
<dbReference type="PANTHER" id="PTHR31632:SF2">
    <property type="entry name" value="PLASMA MEMBRANE IRON PERMEASE"/>
    <property type="match status" value="1"/>
</dbReference>
<evidence type="ECO:0000256" key="11">
    <source>
        <dbReference type="SAM" id="SignalP"/>
    </source>
</evidence>
<dbReference type="InterPro" id="IPR036909">
    <property type="entry name" value="Cyt_c-like_dom_sf"/>
</dbReference>
<dbReference type="RefSeq" id="WP_243318249.1">
    <property type="nucleotide sequence ID" value="NZ_JALGCL010000001.1"/>
</dbReference>
<evidence type="ECO:0000256" key="6">
    <source>
        <dbReference type="ARBA" id="ARBA00022989"/>
    </source>
</evidence>
<reference evidence="13 14" key="1">
    <citation type="submission" date="2022-03" db="EMBL/GenBank/DDBJ databases">
        <title>Luteimonas soily sp. nov., a novel bacterium isolated from the soil.</title>
        <authorList>
            <person name="Zhang X."/>
        </authorList>
    </citation>
    <scope>NUCLEOTIDE SEQUENCE [LARGE SCALE GENOMIC DNA]</scope>
    <source>
        <strain evidence="13 14">50</strain>
    </source>
</reference>
<keyword evidence="7 9" id="KW-0408">Iron</keyword>
<evidence type="ECO:0000256" key="3">
    <source>
        <dbReference type="ARBA" id="ARBA00022617"/>
    </source>
</evidence>
<feature type="chain" id="PRO_5046190999" evidence="11">
    <location>
        <begin position="22"/>
        <end position="660"/>
    </location>
</feature>
<comment type="caution">
    <text evidence="13">The sequence shown here is derived from an EMBL/GenBank/DDBJ whole genome shotgun (WGS) entry which is preliminary data.</text>
</comment>
<sequence length="660" mass="68814">MSHLRLLLTTVLLAVAGLCVAAPNTTGADARQLWQLLDYVAVDYAGAVADGKVVKAGEYAEMVEFAATAQRSIARLPAGPGHAQLVDGSAALVQAVARKADPAEVARLARGLADQVVVGYGIETGPRQVPDLARGATLYQGQCASCHGAQGNADGPAAARLDPPAIAFTDAARARERSVFGLYQVITQGVAGTSMASFAGLPEADRWALAFHVAGLSYDDRVRAAGQALWTTGAPPSAQVPDLDALARLTEADLAAGSNAAVARALMAYLRSHPQQLVDSANAVAAVAGASGPGGGAGLAIAREKLDQSVAAYGRGDAAGARTLALSAYLDGFEMVEPTLAARDPKLMAQVEAAMGEYRSRLAAGAPQAEVAAQAQVLHGLLDSSAATMEQTSGDASVAFFGSYTILVREGLEALLILIAMIAFLRKAERRDALTYVHAGWIVALVAGVGTWFAATYFVEISGASRELTEGLSALFAAAVLLSVGIWMHQKSVAGHWQHYLQSQLSAALTGRSAWLLFGLAFIAVYREVFETILFYIALWNQGHNGALLLGLLAGAGTLALIAVLMLRYSRRLPIGKFFTWSSVLITVLAVVLAGKGVAALQEAGWLSVHTLRAPRIPLLGMYPSMQSMLAQLGVLAVAVAGFVLNMRSGRNRPVARTGP</sequence>
<organism evidence="13 14">
    <name type="scientific">Cognatiluteimonas sedimenti</name>
    <dbReference type="NCBI Taxonomy" id="2927791"/>
    <lineage>
        <taxon>Bacteria</taxon>
        <taxon>Pseudomonadati</taxon>
        <taxon>Pseudomonadota</taxon>
        <taxon>Gammaproteobacteria</taxon>
        <taxon>Lysobacterales</taxon>
        <taxon>Lysobacteraceae</taxon>
        <taxon>Cognatiluteimonas</taxon>
    </lineage>
</organism>
<evidence type="ECO:0000313" key="13">
    <source>
        <dbReference type="EMBL" id="MCJ0824482.1"/>
    </source>
</evidence>
<evidence type="ECO:0000256" key="4">
    <source>
        <dbReference type="ARBA" id="ARBA00022692"/>
    </source>
</evidence>
<dbReference type="InterPro" id="IPR004923">
    <property type="entry name" value="FTR1/Fip1/EfeU"/>
</dbReference>
<dbReference type="Proteomes" id="UP001165423">
    <property type="component" value="Unassembled WGS sequence"/>
</dbReference>
<dbReference type="EMBL" id="JALGCL010000001">
    <property type="protein sequence ID" value="MCJ0824482.1"/>
    <property type="molecule type" value="Genomic_DNA"/>
</dbReference>